<evidence type="ECO:0000259" key="1">
    <source>
        <dbReference type="Pfam" id="PF02371"/>
    </source>
</evidence>
<dbReference type="AlphaFoldDB" id="A0A2Z4JCA8"/>
<gene>
    <name evidence="2" type="ORF">DN051_39745</name>
</gene>
<dbReference type="KEGG" id="scad:DN051_39745"/>
<evidence type="ECO:0000313" key="3">
    <source>
        <dbReference type="Proteomes" id="UP000249616"/>
    </source>
</evidence>
<dbReference type="GO" id="GO:0004803">
    <property type="term" value="F:transposase activity"/>
    <property type="evidence" value="ECO:0007669"/>
    <property type="project" value="InterPro"/>
</dbReference>
<name>A0A2Z4JCA8_9ACTN</name>
<sequence length="135" mass="15118">MTRFPSAKHLASWTGVCPGHHESAGRAKSTKVRPGNCYLKGALGLAAFGASRIKDTFLQARYRRLTSRRGQMRALVAVEHSILSTVWHMLTQDTRFHDLGGDYYTTHNPERALRRITRQANALGLTVRFEPIEAA</sequence>
<dbReference type="GO" id="GO:0003677">
    <property type="term" value="F:DNA binding"/>
    <property type="evidence" value="ECO:0007669"/>
    <property type="project" value="InterPro"/>
</dbReference>
<dbReference type="Proteomes" id="UP000249616">
    <property type="component" value="Chromosome"/>
</dbReference>
<proteinExistence type="predicted"/>
<dbReference type="InterPro" id="IPR047650">
    <property type="entry name" value="Transpos_IS110"/>
</dbReference>
<organism evidence="2 3">
    <name type="scientific">Streptomyces cadmiisoli</name>
    <dbReference type="NCBI Taxonomy" id="2184053"/>
    <lineage>
        <taxon>Bacteria</taxon>
        <taxon>Bacillati</taxon>
        <taxon>Actinomycetota</taxon>
        <taxon>Actinomycetes</taxon>
        <taxon>Kitasatosporales</taxon>
        <taxon>Streptomycetaceae</taxon>
        <taxon>Streptomyces</taxon>
        <taxon>Streptomyces aurantiacus group</taxon>
    </lineage>
</organism>
<keyword evidence="3" id="KW-1185">Reference proteome</keyword>
<dbReference type="PANTHER" id="PTHR33055">
    <property type="entry name" value="TRANSPOSASE FOR INSERTION SEQUENCE ELEMENT IS1111A"/>
    <property type="match status" value="1"/>
</dbReference>
<evidence type="ECO:0000313" key="2">
    <source>
        <dbReference type="EMBL" id="AWW41993.1"/>
    </source>
</evidence>
<dbReference type="EMBL" id="CP030073">
    <property type="protein sequence ID" value="AWW41993.1"/>
    <property type="molecule type" value="Genomic_DNA"/>
</dbReference>
<feature type="domain" description="Transposase IS116/IS110/IS902 C-terminal" evidence="1">
    <location>
        <begin position="1"/>
        <end position="60"/>
    </location>
</feature>
<dbReference type="InterPro" id="IPR003346">
    <property type="entry name" value="Transposase_20"/>
</dbReference>
<reference evidence="2 3" key="1">
    <citation type="journal article" date="2019" name="Int. J. Syst. Evol. Microbiol.">
        <title>Streptomyces cadmiisoli sp. nov., a novel actinomycete isolated from cadmium-contaminated soil.</title>
        <authorList>
            <person name="Li K."/>
            <person name="Tang X."/>
            <person name="Zhao J."/>
            <person name="Guo Y."/>
            <person name="Tang Y."/>
            <person name="Gao J."/>
        </authorList>
    </citation>
    <scope>NUCLEOTIDE SEQUENCE [LARGE SCALE GENOMIC DNA]</scope>
    <source>
        <strain evidence="2 3">ZFG47</strain>
    </source>
</reference>
<dbReference type="RefSeq" id="WP_112441838.1">
    <property type="nucleotide sequence ID" value="NZ_CP030073.1"/>
</dbReference>
<dbReference type="PANTHER" id="PTHR33055:SF15">
    <property type="entry name" value="TRANSPOSASE-RELATED"/>
    <property type="match status" value="1"/>
</dbReference>
<protein>
    <recommendedName>
        <fullName evidence="1">Transposase IS116/IS110/IS902 C-terminal domain-containing protein</fullName>
    </recommendedName>
</protein>
<dbReference type="Pfam" id="PF02371">
    <property type="entry name" value="Transposase_20"/>
    <property type="match status" value="1"/>
</dbReference>
<accession>A0A2Z4JCA8</accession>
<dbReference type="GO" id="GO:0006313">
    <property type="term" value="P:DNA transposition"/>
    <property type="evidence" value="ECO:0007669"/>
    <property type="project" value="InterPro"/>
</dbReference>